<organism evidence="1 2">
    <name type="scientific">Gemmatimonas aurantiaca (strain DSM 14586 / JCM 11422 / NBRC 100505 / T-27)</name>
    <dbReference type="NCBI Taxonomy" id="379066"/>
    <lineage>
        <taxon>Bacteria</taxon>
        <taxon>Pseudomonadati</taxon>
        <taxon>Gemmatimonadota</taxon>
        <taxon>Gemmatimonadia</taxon>
        <taxon>Gemmatimonadales</taxon>
        <taxon>Gemmatimonadaceae</taxon>
        <taxon>Gemmatimonas</taxon>
    </lineage>
</organism>
<protein>
    <submittedName>
        <fullName evidence="1">Uncharacterized protein</fullName>
    </submittedName>
</protein>
<proteinExistence type="predicted"/>
<sequence length="208" mass="22087">MHEDCLVCFGGRACGVRQRCRGAKSRDRRAAIAITGGLTSIPDELGAQCGRNGGDGGGPEANGALVIRPWRLLVVQGDLRAAVRVAPSGCTLIGFNVDTTYNAEDRRDLFATSTVQVGIETPANLPLLRATAGMGVLWGGPMRPVAVVGVAAGTRGQNMRLLLTVERMQSRVDATEVVGFPRLDANSRPIVVRPSWYAVRVGVEVPLR</sequence>
<dbReference type="Proteomes" id="UP000002209">
    <property type="component" value="Chromosome"/>
</dbReference>
<keyword evidence="2" id="KW-1185">Reference proteome</keyword>
<gene>
    <name evidence="1" type="ordered locus">GAU_3679</name>
</gene>
<evidence type="ECO:0000313" key="2">
    <source>
        <dbReference type="Proteomes" id="UP000002209"/>
    </source>
</evidence>
<evidence type="ECO:0000313" key="1">
    <source>
        <dbReference type="EMBL" id="BAH40721.1"/>
    </source>
</evidence>
<dbReference type="EMBL" id="AP009153">
    <property type="protein sequence ID" value="BAH40721.1"/>
    <property type="molecule type" value="Genomic_DNA"/>
</dbReference>
<dbReference type="KEGG" id="gau:GAU_3679"/>
<dbReference type="AlphaFoldDB" id="C1ADZ4"/>
<reference evidence="2" key="1">
    <citation type="submission" date="2006-03" db="EMBL/GenBank/DDBJ databases">
        <title>Complete genome sequence of Gemmatimonas aurantiaca T-27 that represents a novel phylum Gemmatimonadetes.</title>
        <authorList>
            <person name="Takasaki K."/>
            <person name="Ichikawa N."/>
            <person name="Miura H."/>
            <person name="Matsushita S."/>
            <person name="Watanabe Y."/>
            <person name="Oguchi A."/>
            <person name="Ankai A."/>
            <person name="Yashiro I."/>
            <person name="Takahashi M."/>
            <person name="Terui Y."/>
            <person name="Fukui S."/>
            <person name="Yokoyama H."/>
            <person name="Tanikawa S."/>
            <person name="Hanada S."/>
            <person name="Kamagata Y."/>
            <person name="Fujita N."/>
        </authorList>
    </citation>
    <scope>NUCLEOTIDE SEQUENCE [LARGE SCALE GENOMIC DNA]</scope>
    <source>
        <strain evidence="2">T-27 / DSM 14586 / JCM 11422 / NBRC 100505</strain>
    </source>
</reference>
<dbReference type="HOGENOM" id="CLU_1319396_0_0_0"/>
<name>C1ADZ4_GEMAT</name>
<accession>C1ADZ4</accession>